<organism evidence="1 2">
    <name type="scientific">Eretmocerus hayati</name>
    <dbReference type="NCBI Taxonomy" id="131215"/>
    <lineage>
        <taxon>Eukaryota</taxon>
        <taxon>Metazoa</taxon>
        <taxon>Ecdysozoa</taxon>
        <taxon>Arthropoda</taxon>
        <taxon>Hexapoda</taxon>
        <taxon>Insecta</taxon>
        <taxon>Pterygota</taxon>
        <taxon>Neoptera</taxon>
        <taxon>Endopterygota</taxon>
        <taxon>Hymenoptera</taxon>
        <taxon>Apocrita</taxon>
        <taxon>Proctotrupomorpha</taxon>
        <taxon>Chalcidoidea</taxon>
        <taxon>Aphelinidae</taxon>
        <taxon>Aphelininae</taxon>
        <taxon>Eretmocerus</taxon>
    </lineage>
</organism>
<protein>
    <submittedName>
        <fullName evidence="1">Uncharacterized protein</fullName>
    </submittedName>
</protein>
<comment type="caution">
    <text evidence="1">The sequence shown here is derived from an EMBL/GenBank/DDBJ whole genome shotgun (WGS) entry which is preliminary data.</text>
</comment>
<evidence type="ECO:0000313" key="2">
    <source>
        <dbReference type="Proteomes" id="UP001239111"/>
    </source>
</evidence>
<dbReference type="EMBL" id="CM056741">
    <property type="protein sequence ID" value="KAJ8685050.1"/>
    <property type="molecule type" value="Genomic_DNA"/>
</dbReference>
<gene>
    <name evidence="1" type="ORF">QAD02_020843</name>
</gene>
<name>A0ACC2PTD0_9HYME</name>
<sequence length="303" mass="34626">MDASDGSTGEFVYIRIEKKHKMPIKPELHPGKDAGLVIDQVFCLRYTSWGILETLGQPWISKACKRCFIVGKKVNGVTVFLRTDAVRRTNESFRNFAGPDCHHGVTMLVFLEDLDFIYQFLLDPMHSVYSGPGKRLLDFLLGEPKKKKCKEDVKLSSALKMELDRRTKMIKGDIPDEFPRKMREISKYHQYKAVEHTFMLQCAGPIVFKKIMQGDLYKHFMLLSMGCRLLSGRNVAAHVAQVRGLFLEFVQKAPSLYGQEFVSILVHCLIHICDDVERYGLNLAGLSAFEFGSYLGFISSWLR</sequence>
<keyword evidence="2" id="KW-1185">Reference proteome</keyword>
<proteinExistence type="predicted"/>
<reference evidence="1" key="1">
    <citation type="submission" date="2023-04" db="EMBL/GenBank/DDBJ databases">
        <title>A chromosome-level genome assembly of the parasitoid wasp Eretmocerus hayati.</title>
        <authorList>
            <person name="Zhong Y."/>
            <person name="Liu S."/>
            <person name="Liu Y."/>
        </authorList>
    </citation>
    <scope>NUCLEOTIDE SEQUENCE</scope>
    <source>
        <strain evidence="1">ZJU_SS_LIU_2023</strain>
    </source>
</reference>
<dbReference type="Proteomes" id="UP001239111">
    <property type="component" value="Chromosome 1"/>
</dbReference>
<evidence type="ECO:0000313" key="1">
    <source>
        <dbReference type="EMBL" id="KAJ8685050.1"/>
    </source>
</evidence>
<accession>A0ACC2PTD0</accession>